<dbReference type="OrthoDB" id="2685129at2759"/>
<organism evidence="1 2">
    <name type="scientific">Lentinus brumalis</name>
    <dbReference type="NCBI Taxonomy" id="2498619"/>
    <lineage>
        <taxon>Eukaryota</taxon>
        <taxon>Fungi</taxon>
        <taxon>Dikarya</taxon>
        <taxon>Basidiomycota</taxon>
        <taxon>Agaricomycotina</taxon>
        <taxon>Agaricomycetes</taxon>
        <taxon>Polyporales</taxon>
        <taxon>Polyporaceae</taxon>
        <taxon>Lentinus</taxon>
    </lineage>
</organism>
<proteinExistence type="predicted"/>
<reference evidence="1 2" key="1">
    <citation type="journal article" date="2018" name="Biotechnol. Biofuels">
        <title>Integrative visual omics of the white-rot fungus Polyporus brumalis exposes the biotechnological potential of its oxidative enzymes for delignifying raw plant biomass.</title>
        <authorList>
            <person name="Miyauchi S."/>
            <person name="Rancon A."/>
            <person name="Drula E."/>
            <person name="Hage H."/>
            <person name="Chaduli D."/>
            <person name="Favel A."/>
            <person name="Grisel S."/>
            <person name="Henrissat B."/>
            <person name="Herpoel-Gimbert I."/>
            <person name="Ruiz-Duenas F.J."/>
            <person name="Chevret D."/>
            <person name="Hainaut M."/>
            <person name="Lin J."/>
            <person name="Wang M."/>
            <person name="Pangilinan J."/>
            <person name="Lipzen A."/>
            <person name="Lesage-Meessen L."/>
            <person name="Navarro D."/>
            <person name="Riley R."/>
            <person name="Grigoriev I.V."/>
            <person name="Zhou S."/>
            <person name="Raouche S."/>
            <person name="Rosso M.N."/>
        </authorList>
    </citation>
    <scope>NUCLEOTIDE SEQUENCE [LARGE SCALE GENOMIC DNA]</scope>
    <source>
        <strain evidence="1 2">BRFM 1820</strain>
    </source>
</reference>
<feature type="non-terminal residue" evidence="1">
    <location>
        <position position="1"/>
    </location>
</feature>
<keyword evidence="2" id="KW-1185">Reference proteome</keyword>
<dbReference type="AlphaFoldDB" id="A0A371DGQ2"/>
<dbReference type="EMBL" id="KZ857393">
    <property type="protein sequence ID" value="RDX51731.1"/>
    <property type="molecule type" value="Genomic_DNA"/>
</dbReference>
<gene>
    <name evidence="1" type="ORF">OH76DRAFT_1331271</name>
</gene>
<feature type="non-terminal residue" evidence="1">
    <location>
        <position position="176"/>
    </location>
</feature>
<dbReference type="Proteomes" id="UP000256964">
    <property type="component" value="Unassembled WGS sequence"/>
</dbReference>
<name>A0A371DGQ2_9APHY</name>
<accession>A0A371DGQ2</accession>
<evidence type="ECO:0000313" key="2">
    <source>
        <dbReference type="Proteomes" id="UP000256964"/>
    </source>
</evidence>
<protein>
    <submittedName>
        <fullName evidence="1">Uncharacterized protein</fullName>
    </submittedName>
</protein>
<evidence type="ECO:0000313" key="1">
    <source>
        <dbReference type="EMBL" id="RDX51731.1"/>
    </source>
</evidence>
<sequence>PTVCLPSFTLPRFVLYSPAHGYVESGISTFLATQRAHHQTLDPSSRPNLTLLRSLYHECTPPLHPYTKASSAYSAVVQLYARSAQLDTALPRYERFGDIAPWCRAGCDAVETAHHVFVVCPAYSRLRVEAQQALIRDVSEQFSAAETTPSKDAILRITTALFTDDPDIWPQFSSHY</sequence>